<evidence type="ECO:0000256" key="2">
    <source>
        <dbReference type="ARBA" id="ARBA00023002"/>
    </source>
</evidence>
<dbReference type="PANTHER" id="PTHR43708">
    <property type="entry name" value="CONSERVED EXPRESSED OXIDOREDUCTASE (EUROFUNG)"/>
    <property type="match status" value="1"/>
</dbReference>
<dbReference type="RefSeq" id="WP_127886287.1">
    <property type="nucleotide sequence ID" value="NZ_CP028137.1"/>
</dbReference>
<organism evidence="6 7">
    <name type="scientific">Rathayibacter festucae DSM 15932</name>
    <dbReference type="NCBI Taxonomy" id="1328866"/>
    <lineage>
        <taxon>Bacteria</taxon>
        <taxon>Bacillati</taxon>
        <taxon>Actinomycetota</taxon>
        <taxon>Actinomycetes</taxon>
        <taxon>Micrococcales</taxon>
        <taxon>Microbacteriaceae</taxon>
        <taxon>Rathayibacter</taxon>
    </lineage>
</organism>
<evidence type="ECO:0000313" key="6">
    <source>
        <dbReference type="EMBL" id="AZZ51302.1"/>
    </source>
</evidence>
<dbReference type="InterPro" id="IPR036291">
    <property type="entry name" value="NAD(P)-bd_dom_sf"/>
</dbReference>
<accession>A0A3T0SYJ0</accession>
<dbReference type="SUPFAM" id="SSF55347">
    <property type="entry name" value="Glyceraldehyde-3-phosphate dehydrogenase-like, C-terminal domain"/>
    <property type="match status" value="1"/>
</dbReference>
<dbReference type="InterPro" id="IPR000683">
    <property type="entry name" value="Gfo/Idh/MocA-like_OxRdtase_N"/>
</dbReference>
<dbReference type="Proteomes" id="UP000285317">
    <property type="component" value="Chromosome"/>
</dbReference>
<dbReference type="Gene3D" id="3.40.50.720">
    <property type="entry name" value="NAD(P)-binding Rossmann-like Domain"/>
    <property type="match status" value="1"/>
</dbReference>
<dbReference type="SUPFAM" id="SSF51735">
    <property type="entry name" value="NAD(P)-binding Rossmann-fold domains"/>
    <property type="match status" value="1"/>
</dbReference>
<dbReference type="Gene3D" id="3.30.360.10">
    <property type="entry name" value="Dihydrodipicolinate Reductase, domain 2"/>
    <property type="match status" value="1"/>
</dbReference>
<evidence type="ECO:0000313" key="7">
    <source>
        <dbReference type="Proteomes" id="UP000285317"/>
    </source>
</evidence>
<dbReference type="GO" id="GO:0016491">
    <property type="term" value="F:oxidoreductase activity"/>
    <property type="evidence" value="ECO:0007669"/>
    <property type="project" value="UniProtKB-KW"/>
</dbReference>
<sequence length="345" mass="35898">MTRGRTVRVGLVGYGLAGRVFHAPFVEADSDFDLVAISTSDPERAAAAASAHPGARIVGGLDAVLAERPDMVVLATPPSVHREQAEQVLAAGVAVVIDKPFAPSTADVDAILAASEAGGAPVFVFQNRRWDADFLTLRRLLDEGALGDVIRFESTFERWSAPKTGRWQTAIGPAQGGGILFDLGSHLVDQALVLFGPAVVTAAETRVVHAGGASEDDAFVSLRHESGVRSHLTMSRVARASAPRFRVLGTRAAFSVDGLDPQEGALRGGSATPLDDDFGVVPAGAEGALTDEHGTTVVPSERGHYAAFLAGVARALLDGAPSPVDVRDARAVVALIEQAHALATR</sequence>
<dbReference type="AlphaFoldDB" id="A0A3T0SYJ0"/>
<gene>
    <name evidence="6" type="ORF">C1I64_04080</name>
</gene>
<evidence type="ECO:0000259" key="4">
    <source>
        <dbReference type="Pfam" id="PF01408"/>
    </source>
</evidence>
<feature type="domain" description="Gfo/Idh/MocA-like oxidoreductase N-terminal" evidence="4">
    <location>
        <begin position="7"/>
        <end position="124"/>
    </location>
</feature>
<keyword evidence="3" id="KW-0520">NAD</keyword>
<evidence type="ECO:0000256" key="1">
    <source>
        <dbReference type="ARBA" id="ARBA00010928"/>
    </source>
</evidence>
<dbReference type="GO" id="GO:0000166">
    <property type="term" value="F:nucleotide binding"/>
    <property type="evidence" value="ECO:0007669"/>
    <property type="project" value="InterPro"/>
</dbReference>
<feature type="domain" description="GFO/IDH/MocA-like oxidoreductase" evidence="5">
    <location>
        <begin position="134"/>
        <end position="254"/>
    </location>
</feature>
<dbReference type="PANTHER" id="PTHR43708:SF5">
    <property type="entry name" value="CONSERVED EXPRESSED OXIDOREDUCTASE (EUROFUNG)-RELATED"/>
    <property type="match status" value="1"/>
</dbReference>
<evidence type="ECO:0000256" key="3">
    <source>
        <dbReference type="ARBA" id="ARBA00023027"/>
    </source>
</evidence>
<keyword evidence="2" id="KW-0560">Oxidoreductase</keyword>
<comment type="similarity">
    <text evidence="1">Belongs to the Gfo/Idh/MocA family.</text>
</comment>
<evidence type="ECO:0000259" key="5">
    <source>
        <dbReference type="Pfam" id="PF22725"/>
    </source>
</evidence>
<dbReference type="InterPro" id="IPR055170">
    <property type="entry name" value="GFO_IDH_MocA-like_dom"/>
</dbReference>
<dbReference type="KEGG" id="rfs:C1I64_04080"/>
<dbReference type="InterPro" id="IPR051317">
    <property type="entry name" value="Gfo/Idh/MocA_oxidoreduct"/>
</dbReference>
<proteinExistence type="inferred from homology"/>
<dbReference type="EMBL" id="CP028137">
    <property type="protein sequence ID" value="AZZ51302.1"/>
    <property type="molecule type" value="Genomic_DNA"/>
</dbReference>
<protein>
    <submittedName>
        <fullName evidence="6">Oxidoreductase</fullName>
    </submittedName>
</protein>
<reference evidence="6 7" key="1">
    <citation type="submission" date="2018-03" db="EMBL/GenBank/DDBJ databases">
        <title>Bacteriophage NCPPB3778 and a type I-E CRISPR drive the evolution of the US Biological Select Agent, Rathayibacter toxicus.</title>
        <authorList>
            <person name="Davis E.W.II."/>
            <person name="Tabima J.F."/>
            <person name="Weisberg A.J."/>
            <person name="Dantas Lopes L."/>
            <person name="Wiseman M.S."/>
            <person name="Wiseman M.S."/>
            <person name="Pupko T."/>
            <person name="Belcher M.S."/>
            <person name="Sechler A.J."/>
            <person name="Tancos M.A."/>
            <person name="Schroeder B.K."/>
            <person name="Murray T.D."/>
            <person name="Luster D.G."/>
            <person name="Schneider W.L."/>
            <person name="Rogers E."/>
            <person name="Andreote F.D."/>
            <person name="Grunwald N.J."/>
            <person name="Putnam M.L."/>
            <person name="Chang J.H."/>
        </authorList>
    </citation>
    <scope>NUCLEOTIDE SEQUENCE [LARGE SCALE GENOMIC DNA]</scope>
    <source>
        <strain evidence="6 7">DSM 15932</strain>
    </source>
</reference>
<dbReference type="Pfam" id="PF01408">
    <property type="entry name" value="GFO_IDH_MocA"/>
    <property type="match status" value="1"/>
</dbReference>
<dbReference type="Pfam" id="PF22725">
    <property type="entry name" value="GFO_IDH_MocA_C3"/>
    <property type="match status" value="1"/>
</dbReference>
<name>A0A3T0SYJ0_9MICO</name>